<keyword evidence="2 4" id="KW-0442">Lipid degradation</keyword>
<evidence type="ECO:0000256" key="1">
    <source>
        <dbReference type="ARBA" id="ARBA00022801"/>
    </source>
</evidence>
<accession>A0A3S9SWM4</accession>
<reference evidence="6 7" key="1">
    <citation type="submission" date="2016-07" db="EMBL/GenBank/DDBJ databases">
        <title>Genome and transcriptome analysis of iron-reducing fermentative bacteria Anoxybacter fermentans.</title>
        <authorList>
            <person name="Zeng X."/>
            <person name="Shao Z."/>
        </authorList>
    </citation>
    <scope>NUCLEOTIDE SEQUENCE [LARGE SCALE GENOMIC DNA]</scope>
    <source>
        <strain evidence="6 7">DY22613</strain>
    </source>
</reference>
<keyword evidence="7" id="KW-1185">Reference proteome</keyword>
<evidence type="ECO:0000256" key="2">
    <source>
        <dbReference type="ARBA" id="ARBA00022963"/>
    </source>
</evidence>
<dbReference type="GO" id="GO:0016042">
    <property type="term" value="P:lipid catabolic process"/>
    <property type="evidence" value="ECO:0007669"/>
    <property type="project" value="UniProtKB-UniRule"/>
</dbReference>
<dbReference type="Proteomes" id="UP000267250">
    <property type="component" value="Chromosome"/>
</dbReference>
<feature type="short sequence motif" description="DGA/G" evidence="4">
    <location>
        <begin position="155"/>
        <end position="157"/>
    </location>
</feature>
<feature type="domain" description="PNPLA" evidence="5">
    <location>
        <begin position="10"/>
        <end position="168"/>
    </location>
</feature>
<organism evidence="6 7">
    <name type="scientific">Anoxybacter fermentans</name>
    <dbReference type="NCBI Taxonomy" id="1323375"/>
    <lineage>
        <taxon>Bacteria</taxon>
        <taxon>Bacillati</taxon>
        <taxon>Bacillota</taxon>
        <taxon>Clostridia</taxon>
        <taxon>Halanaerobiales</taxon>
        <taxon>Anoxybacter</taxon>
    </lineage>
</organism>
<gene>
    <name evidence="6" type="ORF">BBF96_04615</name>
</gene>
<feature type="active site" description="Nucleophile" evidence="4">
    <location>
        <position position="43"/>
    </location>
</feature>
<dbReference type="Gene3D" id="3.40.1090.10">
    <property type="entry name" value="Cytosolic phospholipase A2 catalytic domain"/>
    <property type="match status" value="1"/>
</dbReference>
<feature type="short sequence motif" description="GXSXG" evidence="4">
    <location>
        <begin position="41"/>
        <end position="45"/>
    </location>
</feature>
<dbReference type="InterPro" id="IPR016035">
    <property type="entry name" value="Acyl_Trfase/lysoPLipase"/>
</dbReference>
<dbReference type="GO" id="GO:0016787">
    <property type="term" value="F:hydrolase activity"/>
    <property type="evidence" value="ECO:0007669"/>
    <property type="project" value="UniProtKB-UniRule"/>
</dbReference>
<dbReference type="PANTHER" id="PTHR14226">
    <property type="entry name" value="NEUROPATHY TARGET ESTERASE/SWISS CHEESE D.MELANOGASTER"/>
    <property type="match status" value="1"/>
</dbReference>
<dbReference type="PROSITE" id="PS51635">
    <property type="entry name" value="PNPLA"/>
    <property type="match status" value="1"/>
</dbReference>
<evidence type="ECO:0000259" key="5">
    <source>
        <dbReference type="PROSITE" id="PS51635"/>
    </source>
</evidence>
<sequence length="259" mass="28236">MEEGRPKIGLALSSGAVRGLAHLGVIEVFEKEGIPIDMIAGTSAGSLVGGLYALGLELKYLKQLALNIRWEHITDITIPRRGLVAGNKLLEFLRFLTQDKTFDQLKIPFTAVATDIERGERVLINSGSVAEAIRASTSIPGIYVPFKKDGRLLVDGAITDRIPIGVVKDMGADVVIAVDVGFNIGYSKLSNIFEILIQSSDIMLREISRERWTDADILIQPAVNHLPAMDLNYAEEIIQAGIDAARNMLPEIKKMTGVD</sequence>
<dbReference type="OrthoDB" id="9770965at2"/>
<keyword evidence="3 4" id="KW-0443">Lipid metabolism</keyword>
<evidence type="ECO:0000313" key="6">
    <source>
        <dbReference type="EMBL" id="AZR72736.1"/>
    </source>
</evidence>
<evidence type="ECO:0000256" key="3">
    <source>
        <dbReference type="ARBA" id="ARBA00023098"/>
    </source>
</evidence>
<protein>
    <submittedName>
        <fullName evidence="6">Esterase</fullName>
    </submittedName>
</protein>
<dbReference type="SUPFAM" id="SSF52151">
    <property type="entry name" value="FabD/lysophospholipase-like"/>
    <property type="match status" value="1"/>
</dbReference>
<dbReference type="InterPro" id="IPR050301">
    <property type="entry name" value="NTE"/>
</dbReference>
<dbReference type="Pfam" id="PF01734">
    <property type="entry name" value="Patatin"/>
    <property type="match status" value="1"/>
</dbReference>
<comment type="caution">
    <text evidence="4">Lacks conserved residue(s) required for the propagation of feature annotation.</text>
</comment>
<proteinExistence type="predicted"/>
<feature type="active site" description="Proton acceptor" evidence="4">
    <location>
        <position position="155"/>
    </location>
</feature>
<name>A0A3S9SWM4_9FIRM</name>
<dbReference type="KEGG" id="aft:BBF96_04615"/>
<dbReference type="RefSeq" id="WP_127016067.1">
    <property type="nucleotide sequence ID" value="NZ_CP016379.1"/>
</dbReference>
<dbReference type="PANTHER" id="PTHR14226:SF76">
    <property type="entry name" value="NTE FAMILY PROTEIN RSSA"/>
    <property type="match status" value="1"/>
</dbReference>
<evidence type="ECO:0000313" key="7">
    <source>
        <dbReference type="Proteomes" id="UP000267250"/>
    </source>
</evidence>
<dbReference type="EMBL" id="CP016379">
    <property type="protein sequence ID" value="AZR72736.1"/>
    <property type="molecule type" value="Genomic_DNA"/>
</dbReference>
<keyword evidence="1 4" id="KW-0378">Hydrolase</keyword>
<evidence type="ECO:0000256" key="4">
    <source>
        <dbReference type="PROSITE-ProRule" id="PRU01161"/>
    </source>
</evidence>
<dbReference type="AlphaFoldDB" id="A0A3S9SWM4"/>
<dbReference type="InterPro" id="IPR002641">
    <property type="entry name" value="PNPLA_dom"/>
</dbReference>